<evidence type="ECO:0000256" key="11">
    <source>
        <dbReference type="ARBA" id="ARBA00023237"/>
    </source>
</evidence>
<evidence type="ECO:0000256" key="10">
    <source>
        <dbReference type="ARBA" id="ARBA00023170"/>
    </source>
</evidence>
<comment type="caution">
    <text evidence="17">The sequence shown here is derived from an EMBL/GenBank/DDBJ whole genome shotgun (WGS) entry which is preliminary data.</text>
</comment>
<evidence type="ECO:0000256" key="8">
    <source>
        <dbReference type="ARBA" id="ARBA00023077"/>
    </source>
</evidence>
<comment type="similarity">
    <text evidence="2 12 13">Belongs to the TonB-dependent receptor family.</text>
</comment>
<dbReference type="Gene3D" id="2.170.130.10">
    <property type="entry name" value="TonB-dependent receptor, plug domain"/>
    <property type="match status" value="1"/>
</dbReference>
<dbReference type="GO" id="GO:0038023">
    <property type="term" value="F:signaling receptor activity"/>
    <property type="evidence" value="ECO:0007669"/>
    <property type="project" value="InterPro"/>
</dbReference>
<feature type="signal peptide" evidence="14">
    <location>
        <begin position="1"/>
        <end position="22"/>
    </location>
</feature>
<feature type="domain" description="TonB-dependent receptor plug" evidence="16">
    <location>
        <begin position="74"/>
        <end position="172"/>
    </location>
</feature>
<evidence type="ECO:0000256" key="12">
    <source>
        <dbReference type="PROSITE-ProRule" id="PRU01360"/>
    </source>
</evidence>
<dbReference type="InterPro" id="IPR037066">
    <property type="entry name" value="Plug_dom_sf"/>
</dbReference>
<keyword evidence="3 12" id="KW-0813">Transport</keyword>
<dbReference type="PANTHER" id="PTHR32552:SF83">
    <property type="entry name" value="BLR3904 PROTEIN"/>
    <property type="match status" value="1"/>
</dbReference>
<organism evidence="17 18">
    <name type="scientific">Dyella choica</name>
    <dbReference type="NCBI Taxonomy" id="1927959"/>
    <lineage>
        <taxon>Bacteria</taxon>
        <taxon>Pseudomonadati</taxon>
        <taxon>Pseudomonadota</taxon>
        <taxon>Gammaproteobacteria</taxon>
        <taxon>Lysobacterales</taxon>
        <taxon>Rhodanobacteraceae</taxon>
        <taxon>Dyella</taxon>
    </lineage>
</organism>
<dbReference type="Pfam" id="PF07715">
    <property type="entry name" value="Plug"/>
    <property type="match status" value="1"/>
</dbReference>
<keyword evidence="4 12" id="KW-1134">Transmembrane beta strand</keyword>
<dbReference type="PROSITE" id="PS52016">
    <property type="entry name" value="TONB_DEPENDENT_REC_3"/>
    <property type="match status" value="1"/>
</dbReference>
<dbReference type="InterPro" id="IPR012910">
    <property type="entry name" value="Plug_dom"/>
</dbReference>
<keyword evidence="7" id="KW-0406">Ion transport</keyword>
<dbReference type="InterPro" id="IPR010105">
    <property type="entry name" value="TonB_sidphr_rcpt"/>
</dbReference>
<sequence>MPAIFSAAPLQTALLLALTLPAAPYAQGTPALADTSTEPSKSKTLGSVQVTGSVIGNDYTTDTSSIGAKLPTSLRDIPQSVVVVNRDLLDAQGATSLQDALRNVPGITIGAAEGGQIGNNINLRGFTARTDIYLDGFRDPGQYYRDVFDLDAVEVLKGPSSMLFGRGSTGGVINQVSKEPELKAFGQISATAGTSDRYRLTADINQPLSDSAAARLNIYGQNMHATRDVLNNRDGGIAPSLRFGIGTPTQITLSALIQRNHDMPDYGLPPVNGRPAHVNPKNWYGLTDDRTVQSVDEINARLQHAFSDKLTLRTQLQFSQYRTDARETAANSIVTAGGVTLNRALGNPTSLPLQDLYVQLASHDRVIHDKLLDSQTDLVSKFDTGSWQHTLVTGVEFARETYNNQTYTRNGLPRLSLLDPVQQATPANVTTTVGNYAQSVGKTAAVYANDTIKLNEHWMIVAGARRDRFDAHISNTFSAPAYAQQTVYFTSVRGGVIYQPSEKQSYYVSFGTSFNPVLEQLTLTNGTQNLAPSKNRSYEIGAKWNLLDDMLGINAALYKLEQTNARTQTSSGEYTLNGNIRVRGGELGVVGHLTDHWQVFSGYSYMDGKIVKALDGTQGNVPANTPRNTFTTWTTYSFAQHWEAGGGPTYLSQRYAANTDKTSVGGYTRWDAMVAYHQPRYDIRFNLLNLANKRYFDAVIPSDGGRAVPGVGRTALATFTYKF</sequence>
<keyword evidence="18" id="KW-1185">Reference proteome</keyword>
<dbReference type="GO" id="GO:0015344">
    <property type="term" value="F:siderophore uptake transmembrane transporter activity"/>
    <property type="evidence" value="ECO:0007669"/>
    <property type="project" value="TreeGrafter"/>
</dbReference>
<dbReference type="FunFam" id="2.170.130.10:FF:000001">
    <property type="entry name" value="Catecholate siderophore TonB-dependent receptor"/>
    <property type="match status" value="1"/>
</dbReference>
<protein>
    <submittedName>
        <fullName evidence="17">TonB-dependent siderophore receptor</fullName>
    </submittedName>
</protein>
<reference evidence="17 18" key="1">
    <citation type="submission" date="2018-12" db="EMBL/GenBank/DDBJ databases">
        <title>Dyella dinghuensis sp. nov. DHOA06 and Dyella choica sp. nov. 4M-K27, isolated from forest soil.</title>
        <authorList>
            <person name="Qiu L.-H."/>
            <person name="Gao Z.-H."/>
        </authorList>
    </citation>
    <scope>NUCLEOTIDE SEQUENCE [LARGE SCALE GENOMIC DNA]</scope>
    <source>
        <strain evidence="17 18">4M-K27</strain>
    </source>
</reference>
<keyword evidence="8 13" id="KW-0798">TonB box</keyword>
<evidence type="ECO:0000256" key="7">
    <source>
        <dbReference type="ARBA" id="ARBA00023065"/>
    </source>
</evidence>
<feature type="chain" id="PRO_5019213096" evidence="14">
    <location>
        <begin position="23"/>
        <end position="723"/>
    </location>
</feature>
<dbReference type="EMBL" id="RYYV01000010">
    <property type="protein sequence ID" value="RUL74052.1"/>
    <property type="molecule type" value="Genomic_DNA"/>
</dbReference>
<dbReference type="InterPro" id="IPR039426">
    <property type="entry name" value="TonB-dep_rcpt-like"/>
</dbReference>
<keyword evidence="6 14" id="KW-0732">Signal</keyword>
<evidence type="ECO:0000313" key="17">
    <source>
        <dbReference type="EMBL" id="RUL74052.1"/>
    </source>
</evidence>
<keyword evidence="5 12" id="KW-0812">Transmembrane</keyword>
<proteinExistence type="inferred from homology"/>
<dbReference type="OrthoDB" id="9790771at2"/>
<evidence type="ECO:0000256" key="2">
    <source>
        <dbReference type="ARBA" id="ARBA00009810"/>
    </source>
</evidence>
<dbReference type="Gene3D" id="2.40.170.20">
    <property type="entry name" value="TonB-dependent receptor, beta-barrel domain"/>
    <property type="match status" value="1"/>
</dbReference>
<dbReference type="PANTHER" id="PTHR32552">
    <property type="entry name" value="FERRICHROME IRON RECEPTOR-RELATED"/>
    <property type="match status" value="1"/>
</dbReference>
<dbReference type="CDD" id="cd01347">
    <property type="entry name" value="ligand_gated_channel"/>
    <property type="match status" value="1"/>
</dbReference>
<evidence type="ECO:0000256" key="3">
    <source>
        <dbReference type="ARBA" id="ARBA00022448"/>
    </source>
</evidence>
<evidence type="ECO:0000259" key="16">
    <source>
        <dbReference type="Pfam" id="PF07715"/>
    </source>
</evidence>
<feature type="domain" description="TonB-dependent receptor-like beta-barrel" evidence="15">
    <location>
        <begin position="256"/>
        <end position="690"/>
    </location>
</feature>
<keyword evidence="10 17" id="KW-0675">Receptor</keyword>
<evidence type="ECO:0000256" key="6">
    <source>
        <dbReference type="ARBA" id="ARBA00022729"/>
    </source>
</evidence>
<evidence type="ECO:0000256" key="14">
    <source>
        <dbReference type="SAM" id="SignalP"/>
    </source>
</evidence>
<dbReference type="Proteomes" id="UP000274358">
    <property type="component" value="Unassembled WGS sequence"/>
</dbReference>
<evidence type="ECO:0000256" key="5">
    <source>
        <dbReference type="ARBA" id="ARBA00022692"/>
    </source>
</evidence>
<dbReference type="InterPro" id="IPR000531">
    <property type="entry name" value="Beta-barrel_TonB"/>
</dbReference>
<dbReference type="GO" id="GO:0009279">
    <property type="term" value="C:cell outer membrane"/>
    <property type="evidence" value="ECO:0007669"/>
    <property type="project" value="UniProtKB-SubCell"/>
</dbReference>
<dbReference type="NCBIfam" id="TIGR01783">
    <property type="entry name" value="TonB-siderophor"/>
    <property type="match status" value="1"/>
</dbReference>
<evidence type="ECO:0000256" key="13">
    <source>
        <dbReference type="RuleBase" id="RU003357"/>
    </source>
</evidence>
<name>A0A432M4K6_9GAMM</name>
<dbReference type="SUPFAM" id="SSF56935">
    <property type="entry name" value="Porins"/>
    <property type="match status" value="1"/>
</dbReference>
<dbReference type="RefSeq" id="WP_126685498.1">
    <property type="nucleotide sequence ID" value="NZ_RYYV01000010.1"/>
</dbReference>
<dbReference type="AlphaFoldDB" id="A0A432M4K6"/>
<comment type="subcellular location">
    <subcellularLocation>
        <location evidence="1 12">Cell outer membrane</location>
        <topology evidence="1 12">Multi-pass membrane protein</topology>
    </subcellularLocation>
</comment>
<evidence type="ECO:0000256" key="4">
    <source>
        <dbReference type="ARBA" id="ARBA00022452"/>
    </source>
</evidence>
<evidence type="ECO:0000256" key="9">
    <source>
        <dbReference type="ARBA" id="ARBA00023136"/>
    </source>
</evidence>
<dbReference type="Pfam" id="PF00593">
    <property type="entry name" value="TonB_dep_Rec_b-barrel"/>
    <property type="match status" value="1"/>
</dbReference>
<evidence type="ECO:0000256" key="1">
    <source>
        <dbReference type="ARBA" id="ARBA00004571"/>
    </source>
</evidence>
<gene>
    <name evidence="17" type="ORF">EKH80_14570</name>
</gene>
<keyword evidence="11 12" id="KW-0998">Cell outer membrane</keyword>
<keyword evidence="9 12" id="KW-0472">Membrane</keyword>
<evidence type="ECO:0000313" key="18">
    <source>
        <dbReference type="Proteomes" id="UP000274358"/>
    </source>
</evidence>
<dbReference type="InterPro" id="IPR036942">
    <property type="entry name" value="Beta-barrel_TonB_sf"/>
</dbReference>
<dbReference type="GO" id="GO:0015891">
    <property type="term" value="P:siderophore transport"/>
    <property type="evidence" value="ECO:0007669"/>
    <property type="project" value="InterPro"/>
</dbReference>
<evidence type="ECO:0000259" key="15">
    <source>
        <dbReference type="Pfam" id="PF00593"/>
    </source>
</evidence>
<accession>A0A432M4K6</accession>